<comment type="subcellular location">
    <subcellularLocation>
        <location evidence="1">Cell inner membrane</location>
        <topology evidence="1">Multi-pass membrane protein</topology>
    </subcellularLocation>
</comment>
<dbReference type="Gene3D" id="1.20.1440.210">
    <property type="match status" value="1"/>
</dbReference>
<dbReference type="SMART" id="SM01358">
    <property type="entry name" value="HBM"/>
    <property type="match status" value="1"/>
</dbReference>
<sequence length="660" mass="70758">MNTMKLSVKIGGGFGLILVLLLIVSSFSWNGLNTAANGINEYDRRGNNSNMVANLQELMLQVRMQVKDYMITHSDTDMQEYKEYMGKLQAILDEAKGRIKNPERAAKIVTIDKDADTYQTAFEQLIADIRESDRIINEVLRFLGPSMQNGMNEIMASAKNDQDFDTTTRAALATQHMLLARLYAQKFLATVSEKDAELVVAENGKMQEILGQIAAGAHAERRAKAQNVIADAKTYIESFNQMAKAAMGRNTVYNGTLTQIGGEIATLVGDIRATYIKDQEELGESLKSTSRTGIRTTLLISAMALLLGAVFAIFLTRAITGPVRKTAAFAETMAGGDFTSKLEVNQGDEIGIMARSLNVMVGQLGSMIKEIITGINQLSMSSTDLAAVSKQLSSAAKDTADKSGSVAAATEEMSTNFQSVSAAMEQSTSNVNMIASSTEEMTATVNEIAESAEKARIITDAAVKQSQATSTKMSDLGESAKKIGRVTETITEISEQTNLLALNATIEAARAGEAGKGFAVVANEIKELARQTAEATVDIKNQISEMQATTSTTIEDIARISEVIVEINSVINAIATAVEEQSAATNEIANNIAQASQGIAEVNENVAQSTVVVADITRDVTEISQQSTQVGDGSAQVQTSAQSLSDLADQLELLVKKFKV</sequence>
<dbReference type="GO" id="GO:0007165">
    <property type="term" value="P:signal transduction"/>
    <property type="evidence" value="ECO:0007669"/>
    <property type="project" value="UniProtKB-KW"/>
</dbReference>
<feature type="domain" description="T-SNARE coiled-coil homology" evidence="8">
    <location>
        <begin position="547"/>
        <end position="609"/>
    </location>
</feature>
<feature type="domain" description="HAMP" evidence="9">
    <location>
        <begin position="317"/>
        <end position="369"/>
    </location>
</feature>
<dbReference type="EMBL" id="CP002364">
    <property type="protein sequence ID" value="ADW17866.1"/>
    <property type="molecule type" value="Genomic_DNA"/>
</dbReference>
<keyword evidence="6" id="KW-0812">Transmembrane</keyword>
<protein>
    <submittedName>
        <fullName evidence="11">Methyl-accepting chemotaxis sensory transducer</fullName>
    </submittedName>
</protein>
<dbReference type="PANTHER" id="PTHR32089:SF112">
    <property type="entry name" value="LYSOZYME-LIKE PROTEIN-RELATED"/>
    <property type="match status" value="1"/>
</dbReference>
<dbReference type="PANTHER" id="PTHR32089">
    <property type="entry name" value="METHYL-ACCEPTING CHEMOTAXIS PROTEIN MCPB"/>
    <property type="match status" value="1"/>
</dbReference>
<keyword evidence="3 5" id="KW-0807">Transducer</keyword>
<keyword evidence="6" id="KW-1133">Transmembrane helix</keyword>
<dbReference type="AlphaFoldDB" id="A0A7U4DP84"/>
<dbReference type="InterPro" id="IPR032255">
    <property type="entry name" value="HBM"/>
</dbReference>
<evidence type="ECO:0000256" key="6">
    <source>
        <dbReference type="SAM" id="Phobius"/>
    </source>
</evidence>
<evidence type="ECO:0000256" key="3">
    <source>
        <dbReference type="ARBA" id="ARBA00023224"/>
    </source>
</evidence>
<name>A0A7U4DP84_DESPD</name>
<evidence type="ECO:0000259" key="10">
    <source>
        <dbReference type="PROSITE" id="PS51753"/>
    </source>
</evidence>
<dbReference type="SMART" id="SM00304">
    <property type="entry name" value="HAMP"/>
    <property type="match status" value="1"/>
</dbReference>
<evidence type="ECO:0000313" key="11">
    <source>
        <dbReference type="EMBL" id="ADW17866.1"/>
    </source>
</evidence>
<dbReference type="KEGG" id="dpr:Despr_1714"/>
<evidence type="ECO:0000259" key="8">
    <source>
        <dbReference type="PROSITE" id="PS50192"/>
    </source>
</evidence>
<dbReference type="Gene3D" id="1.10.287.950">
    <property type="entry name" value="Methyl-accepting chemotaxis protein"/>
    <property type="match status" value="1"/>
</dbReference>
<dbReference type="SMART" id="SM00283">
    <property type="entry name" value="MA"/>
    <property type="match status" value="1"/>
</dbReference>
<evidence type="ECO:0000256" key="2">
    <source>
        <dbReference type="ARBA" id="ARBA00022519"/>
    </source>
</evidence>
<keyword evidence="6" id="KW-0472">Membrane</keyword>
<feature type="domain" description="Methyl-accepting transducer" evidence="7">
    <location>
        <begin position="388"/>
        <end position="624"/>
    </location>
</feature>
<evidence type="ECO:0000256" key="4">
    <source>
        <dbReference type="ARBA" id="ARBA00029447"/>
    </source>
</evidence>
<dbReference type="PROSITE" id="PS50111">
    <property type="entry name" value="CHEMOTAXIS_TRANSDUC_2"/>
    <property type="match status" value="1"/>
</dbReference>
<dbReference type="Pfam" id="PF00015">
    <property type="entry name" value="MCPsignal"/>
    <property type="match status" value="1"/>
</dbReference>
<dbReference type="PROSITE" id="PS51753">
    <property type="entry name" value="HBM"/>
    <property type="match status" value="1"/>
</dbReference>
<evidence type="ECO:0000256" key="1">
    <source>
        <dbReference type="ARBA" id="ARBA00004429"/>
    </source>
</evidence>
<dbReference type="RefSeq" id="WP_015724407.1">
    <property type="nucleotide sequence ID" value="NC_014972.1"/>
</dbReference>
<keyword evidence="2" id="KW-1003">Cell membrane</keyword>
<dbReference type="SUPFAM" id="SSF58104">
    <property type="entry name" value="Methyl-accepting chemotaxis protein (MCP) signaling domain"/>
    <property type="match status" value="1"/>
</dbReference>
<accession>A0A7U4DP84</accession>
<evidence type="ECO:0000259" key="9">
    <source>
        <dbReference type="PROSITE" id="PS50885"/>
    </source>
</evidence>
<feature type="transmembrane region" description="Helical" evidence="6">
    <location>
        <begin position="297"/>
        <end position="315"/>
    </location>
</feature>
<dbReference type="Pfam" id="PF16591">
    <property type="entry name" value="HBM"/>
    <property type="match status" value="1"/>
</dbReference>
<proteinExistence type="inferred from homology"/>
<dbReference type="Proteomes" id="UP000006365">
    <property type="component" value="Chromosome"/>
</dbReference>
<keyword evidence="12" id="KW-1185">Reference proteome</keyword>
<reference evidence="11 12" key="1">
    <citation type="journal article" date="2011" name="Stand. Genomic Sci.">
        <title>Complete genome sequence of Desulfobulbus propionicus type strain (1pr3).</title>
        <authorList>
            <person name="Pagani I."/>
            <person name="Lapidus A."/>
            <person name="Nolan M."/>
            <person name="Lucas S."/>
            <person name="Hammon N."/>
            <person name="Deshpande S."/>
            <person name="Cheng J.F."/>
            <person name="Chertkov O."/>
            <person name="Davenport K."/>
            <person name="Tapia R."/>
            <person name="Han C."/>
            <person name="Goodwin L."/>
            <person name="Pitluck S."/>
            <person name="Liolios K."/>
            <person name="Mavromatis K."/>
            <person name="Ivanova N."/>
            <person name="Mikhailova N."/>
            <person name="Pati A."/>
            <person name="Chen A."/>
            <person name="Palaniappan K."/>
            <person name="Land M."/>
            <person name="Hauser L."/>
            <person name="Chang Y.J."/>
            <person name="Jeffries C.D."/>
            <person name="Detter J.C."/>
            <person name="Brambilla E."/>
            <person name="Kannan K.P."/>
            <person name="Djao O.D."/>
            <person name="Rohde M."/>
            <person name="Pukall R."/>
            <person name="Spring S."/>
            <person name="Goker M."/>
            <person name="Sikorski J."/>
            <person name="Woyke T."/>
            <person name="Bristow J."/>
            <person name="Eisen J.A."/>
            <person name="Markowitz V."/>
            <person name="Hugenholtz P."/>
            <person name="Kyrpides N.C."/>
            <person name="Klenk H.P."/>
        </authorList>
    </citation>
    <scope>NUCLEOTIDE SEQUENCE [LARGE SCALE GENOMIC DNA]</scope>
    <source>
        <strain evidence="12">ATCC 33891 / DSM 2032 / 1pr3</strain>
    </source>
</reference>
<dbReference type="PROSITE" id="PS50885">
    <property type="entry name" value="HAMP"/>
    <property type="match status" value="1"/>
</dbReference>
<keyword evidence="2" id="KW-0997">Cell inner membrane</keyword>
<evidence type="ECO:0000256" key="5">
    <source>
        <dbReference type="PROSITE-ProRule" id="PRU00284"/>
    </source>
</evidence>
<organism evidence="11 12">
    <name type="scientific">Desulfobulbus propionicus (strain ATCC 33891 / DSM 2032 / VKM B-1956 / 1pr3)</name>
    <dbReference type="NCBI Taxonomy" id="577650"/>
    <lineage>
        <taxon>Bacteria</taxon>
        <taxon>Pseudomonadati</taxon>
        <taxon>Thermodesulfobacteriota</taxon>
        <taxon>Desulfobulbia</taxon>
        <taxon>Desulfobulbales</taxon>
        <taxon>Desulfobulbaceae</taxon>
        <taxon>Desulfobulbus</taxon>
    </lineage>
</organism>
<dbReference type="Gene3D" id="1.10.8.500">
    <property type="entry name" value="HAMP domain in histidine kinase"/>
    <property type="match status" value="1"/>
</dbReference>
<dbReference type="PROSITE" id="PS50192">
    <property type="entry name" value="T_SNARE"/>
    <property type="match status" value="1"/>
</dbReference>
<gene>
    <name evidence="11" type="ordered locus">Despr_1714</name>
</gene>
<dbReference type="InterPro" id="IPR004089">
    <property type="entry name" value="MCPsignal_dom"/>
</dbReference>
<dbReference type="Pfam" id="PF00672">
    <property type="entry name" value="HAMP"/>
    <property type="match status" value="1"/>
</dbReference>
<comment type="similarity">
    <text evidence="4">Belongs to the methyl-accepting chemotaxis (MCP) protein family.</text>
</comment>
<dbReference type="GO" id="GO:0005886">
    <property type="term" value="C:plasma membrane"/>
    <property type="evidence" value="ECO:0007669"/>
    <property type="project" value="UniProtKB-SubCell"/>
</dbReference>
<dbReference type="CDD" id="cd06225">
    <property type="entry name" value="HAMP"/>
    <property type="match status" value="1"/>
</dbReference>
<evidence type="ECO:0000259" key="7">
    <source>
        <dbReference type="PROSITE" id="PS50111"/>
    </source>
</evidence>
<dbReference type="InterPro" id="IPR000727">
    <property type="entry name" value="T_SNARE_dom"/>
</dbReference>
<feature type="domain" description="HBM" evidence="10">
    <location>
        <begin position="44"/>
        <end position="283"/>
    </location>
</feature>
<dbReference type="InterPro" id="IPR003660">
    <property type="entry name" value="HAMP_dom"/>
</dbReference>
<evidence type="ECO:0000313" key="12">
    <source>
        <dbReference type="Proteomes" id="UP000006365"/>
    </source>
</evidence>